<protein>
    <submittedName>
        <fullName evidence="2">Alpha/beta hydrolase</fullName>
    </submittedName>
</protein>
<comment type="caution">
    <text evidence="2">The sequence shown here is derived from an EMBL/GenBank/DDBJ whole genome shotgun (WGS) entry which is preliminary data.</text>
</comment>
<evidence type="ECO:0000313" key="3">
    <source>
        <dbReference type="Proteomes" id="UP000306635"/>
    </source>
</evidence>
<organism evidence="2 3">
    <name type="scientific">Pseudomonas nicosulfuronedens</name>
    <dbReference type="NCBI Taxonomy" id="2571105"/>
    <lineage>
        <taxon>Bacteria</taxon>
        <taxon>Pseudomonadati</taxon>
        <taxon>Pseudomonadota</taxon>
        <taxon>Gammaproteobacteria</taxon>
        <taxon>Pseudomonadales</taxon>
        <taxon>Pseudomonadaceae</taxon>
        <taxon>Pseudomonas</taxon>
    </lineage>
</organism>
<dbReference type="Gene3D" id="3.40.50.1820">
    <property type="entry name" value="alpha/beta hydrolase"/>
    <property type="match status" value="1"/>
</dbReference>
<reference evidence="2 3" key="1">
    <citation type="submission" date="2019-04" db="EMBL/GenBank/DDBJ databases">
        <authorList>
            <person name="Li M."/>
        </authorList>
    </citation>
    <scope>NUCLEOTIDE SEQUENCE [LARGE SCALE GENOMIC DNA]</scope>
    <source>
        <strain evidence="2 3">LAM1902</strain>
    </source>
</reference>
<gene>
    <name evidence="2" type="ORF">FAS41_29245</name>
</gene>
<dbReference type="OrthoDB" id="9780765at2"/>
<dbReference type="AlphaFoldDB" id="A0A5R9QKX8"/>
<dbReference type="SUPFAM" id="SSF53474">
    <property type="entry name" value="alpha/beta-Hydrolases"/>
    <property type="match status" value="1"/>
</dbReference>
<dbReference type="PANTHER" id="PTHR42886">
    <property type="entry name" value="RE40534P-RELATED"/>
    <property type="match status" value="1"/>
</dbReference>
<keyword evidence="2" id="KW-0378">Hydrolase</keyword>
<dbReference type="PANTHER" id="PTHR42886:SF29">
    <property type="entry name" value="PUMMELIG, ISOFORM A"/>
    <property type="match status" value="1"/>
</dbReference>
<name>A0A5R9QKX8_9PSED</name>
<sequence>MNDVVFRSAEAAAAVEAQYRRVLNQWPVPKTELQISTRQGSTFVVVCGPETAPPVVLLHGSMANSAAWITDVALWSTKFRLFAIDMIGEAGLSARVRPDLASDAHALWLDDVLQGLGLVSGHERIALVGTSLGGWLALDYASRRPATVGSLALMCPSGIGRQKSLLLTILPLLLFGSWGKRRIWELIFGPAPRVLSQEMQPLVQLMEIVGRAAKPRLIRIPQLTDVQLKELDMPILTIIGGRDVLLDSRETKSRLQRTVPKAEIRFIEAGHHFIPGQAPNILEFLERNVLPS</sequence>
<dbReference type="InterPro" id="IPR029058">
    <property type="entry name" value="AB_hydrolase_fold"/>
</dbReference>
<dbReference type="GO" id="GO:0016787">
    <property type="term" value="F:hydrolase activity"/>
    <property type="evidence" value="ECO:0007669"/>
    <property type="project" value="UniProtKB-KW"/>
</dbReference>
<keyword evidence="3" id="KW-1185">Reference proteome</keyword>
<dbReference type="InterPro" id="IPR000073">
    <property type="entry name" value="AB_hydrolase_1"/>
</dbReference>
<evidence type="ECO:0000313" key="2">
    <source>
        <dbReference type="EMBL" id="TLX70034.1"/>
    </source>
</evidence>
<proteinExistence type="predicted"/>
<dbReference type="EMBL" id="SWDV01000063">
    <property type="protein sequence ID" value="TLX70034.1"/>
    <property type="molecule type" value="Genomic_DNA"/>
</dbReference>
<evidence type="ECO:0000259" key="1">
    <source>
        <dbReference type="Pfam" id="PF12697"/>
    </source>
</evidence>
<dbReference type="Pfam" id="PF12697">
    <property type="entry name" value="Abhydrolase_6"/>
    <property type="match status" value="1"/>
</dbReference>
<dbReference type="Proteomes" id="UP000306635">
    <property type="component" value="Unassembled WGS sequence"/>
</dbReference>
<dbReference type="PRINTS" id="PR00111">
    <property type="entry name" value="ABHYDROLASE"/>
</dbReference>
<dbReference type="RefSeq" id="WP_138526784.1">
    <property type="nucleotide sequence ID" value="NZ_SWDV01000063.1"/>
</dbReference>
<accession>A0A5R9QKX8</accession>
<feature type="domain" description="AB hydrolase-1" evidence="1">
    <location>
        <begin position="55"/>
        <end position="274"/>
    </location>
</feature>